<keyword evidence="3" id="KW-1185">Reference proteome</keyword>
<evidence type="ECO:0000313" key="1">
    <source>
        <dbReference type="EMBL" id="KAK8835332.1"/>
    </source>
</evidence>
<sequence>MGTASSLEEIYNYCNESYPEPVKGTPSELGDYFFIFSKANINYTSNYSGTNLFRNMMGIDYTDAFYLFVGAFLSTISDNANITKILSKFEFLCLCS</sequence>
<dbReference type="EMBL" id="JAPFFF010000183">
    <property type="protein sequence ID" value="KAK8835332.1"/>
    <property type="molecule type" value="Genomic_DNA"/>
</dbReference>
<organism evidence="1 3">
    <name type="scientific">Tritrichomonas musculus</name>
    <dbReference type="NCBI Taxonomy" id="1915356"/>
    <lineage>
        <taxon>Eukaryota</taxon>
        <taxon>Metamonada</taxon>
        <taxon>Parabasalia</taxon>
        <taxon>Tritrichomonadida</taxon>
        <taxon>Tritrichomonadidae</taxon>
        <taxon>Tritrichomonas</taxon>
    </lineage>
</organism>
<gene>
    <name evidence="1" type="ORF">M9Y10_013490</name>
    <name evidence="2" type="ORF">M9Y10_017860</name>
</gene>
<reference evidence="1 3" key="1">
    <citation type="submission" date="2024-04" db="EMBL/GenBank/DDBJ databases">
        <title>Tritrichomonas musculus Genome.</title>
        <authorList>
            <person name="Alves-Ferreira E."/>
            <person name="Grigg M."/>
            <person name="Lorenzi H."/>
            <person name="Galac M."/>
        </authorList>
    </citation>
    <scope>NUCLEOTIDE SEQUENCE [LARGE SCALE GENOMIC DNA]</scope>
    <source>
        <strain evidence="1 3">EAF2021</strain>
    </source>
</reference>
<protein>
    <submittedName>
        <fullName evidence="1">Uncharacterized protein</fullName>
    </submittedName>
</protein>
<accession>A0ABR2GP41</accession>
<comment type="caution">
    <text evidence="1">The sequence shown here is derived from an EMBL/GenBank/DDBJ whole genome shotgun (WGS) entry which is preliminary data.</text>
</comment>
<dbReference type="Proteomes" id="UP001470230">
    <property type="component" value="Unassembled WGS sequence"/>
</dbReference>
<evidence type="ECO:0000313" key="3">
    <source>
        <dbReference type="Proteomes" id="UP001470230"/>
    </source>
</evidence>
<evidence type="ECO:0000313" key="2">
    <source>
        <dbReference type="EMBL" id="KAK8852868.1"/>
    </source>
</evidence>
<proteinExistence type="predicted"/>
<name>A0ABR2GP41_9EUKA</name>
<dbReference type="EMBL" id="JAPFFF010000023">
    <property type="protein sequence ID" value="KAK8852868.1"/>
    <property type="molecule type" value="Genomic_DNA"/>
</dbReference>